<evidence type="ECO:0000313" key="1">
    <source>
        <dbReference type="EMBL" id="MFC6197606.1"/>
    </source>
</evidence>
<proteinExistence type="predicted"/>
<accession>A0ABW1S7W5</accession>
<dbReference type="EMBL" id="JBHSSW010000005">
    <property type="protein sequence ID" value="MFC6197606.1"/>
    <property type="molecule type" value="Genomic_DNA"/>
</dbReference>
<dbReference type="Proteomes" id="UP001596303">
    <property type="component" value="Unassembled WGS sequence"/>
</dbReference>
<protein>
    <submittedName>
        <fullName evidence="1">Uncharacterized protein</fullName>
    </submittedName>
</protein>
<keyword evidence="2" id="KW-1185">Reference proteome</keyword>
<evidence type="ECO:0000313" key="2">
    <source>
        <dbReference type="Proteomes" id="UP001596303"/>
    </source>
</evidence>
<reference evidence="2" key="1">
    <citation type="journal article" date="2019" name="Int. J. Syst. Evol. Microbiol.">
        <title>The Global Catalogue of Microorganisms (GCM) 10K type strain sequencing project: providing services to taxonomists for standard genome sequencing and annotation.</title>
        <authorList>
            <consortium name="The Broad Institute Genomics Platform"/>
            <consortium name="The Broad Institute Genome Sequencing Center for Infectious Disease"/>
            <person name="Wu L."/>
            <person name="Ma J."/>
        </authorList>
    </citation>
    <scope>NUCLEOTIDE SEQUENCE [LARGE SCALE GENOMIC DNA]</scope>
    <source>
        <strain evidence="2">CGMCC-1.15741</strain>
    </source>
</reference>
<gene>
    <name evidence="1" type="ORF">ACFQDM_05925</name>
</gene>
<comment type="caution">
    <text evidence="1">The sequence shown here is derived from an EMBL/GenBank/DDBJ whole genome shotgun (WGS) entry which is preliminary data.</text>
</comment>
<sequence length="552" mass="61770">MADAYPSRQQAVDKARTLLKEFPNGGVRVTKEERNPKTGQYQSITVTSVGNCEEPRNRGKGDFNMRSTSSCVSPKDLFSAPARKTYQEVLPNFLQKFRVLPGELVYRTDLLERLEASGTEVTQAIQRVAIARAGGSNELHAVARQLHEMVHQAINIAFKDKKNGEHLTFERSLPEVVAIARKKKDPTTAFSSAISHRLMKETSWPSKLSALLALWREVETLSKEDQHFCNGILSDYFTEWLDTPSAVESMLGDSDSPADTLNRLIATMEPRPPKNPHDDPLIGFESAQILAEAISIGVLPTARHRIITRVFEELSSNKRLYENDLLAEFETLKKFGDRIVLILNGERRGEMYEAFSNRSKFLMTTDVVETYLAEFDILDRPWRLLQLSKYLVGADSRAKMTALFRGYVSHNQYEVAVLGTKKPLVTLSALRTTQSLLLASDLPEQDRLHGAQDIDQLGVRLMGQCHLMKVMTRKARTPEHAALGLFKLACEALPMGQCVRLASNAATQILKTDESRMALEGNPELKATLRNLSQTAIASGEIRSSTQSRRIA</sequence>
<name>A0ABW1S7W5_9PROT</name>
<organism evidence="1 2">
    <name type="scientific">Ponticaulis profundi</name>
    <dbReference type="NCBI Taxonomy" id="2665222"/>
    <lineage>
        <taxon>Bacteria</taxon>
        <taxon>Pseudomonadati</taxon>
        <taxon>Pseudomonadota</taxon>
        <taxon>Alphaproteobacteria</taxon>
        <taxon>Hyphomonadales</taxon>
        <taxon>Hyphomonadaceae</taxon>
        <taxon>Ponticaulis</taxon>
    </lineage>
</organism>